<comment type="subcellular location">
    <subcellularLocation>
        <location evidence="1">Secreted</location>
    </subcellularLocation>
</comment>
<proteinExistence type="predicted"/>
<dbReference type="KEGG" id="cjap:GWK36_13625"/>
<dbReference type="GO" id="GO:0050178">
    <property type="term" value="F:phenylpyruvate tautomerase activity"/>
    <property type="evidence" value="ECO:0007669"/>
    <property type="project" value="UniProtKB-EC"/>
</dbReference>
<dbReference type="EMBL" id="CP048029">
    <property type="protein sequence ID" value="QIK38845.1"/>
    <property type="molecule type" value="Genomic_DNA"/>
</dbReference>
<dbReference type="Gene3D" id="3.30.429.10">
    <property type="entry name" value="Macrophage Migration Inhibitory Factor"/>
    <property type="match status" value="1"/>
</dbReference>
<evidence type="ECO:0000313" key="12">
    <source>
        <dbReference type="EMBL" id="QIK38845.1"/>
    </source>
</evidence>
<dbReference type="AlphaFoldDB" id="A0A6G7VG51"/>
<dbReference type="InterPro" id="IPR001398">
    <property type="entry name" value="Macrophage_inhib_fac"/>
</dbReference>
<evidence type="ECO:0000256" key="7">
    <source>
        <dbReference type="ARBA" id="ARBA00038932"/>
    </source>
</evidence>
<keyword evidence="13" id="KW-1185">Reference proteome</keyword>
<keyword evidence="3" id="KW-0964">Secreted</keyword>
<gene>
    <name evidence="12" type="ORF">GWK36_13625</name>
</gene>
<keyword evidence="4" id="KW-0413">Isomerase</keyword>
<evidence type="ECO:0000256" key="1">
    <source>
        <dbReference type="ARBA" id="ARBA00004613"/>
    </source>
</evidence>
<reference evidence="13" key="1">
    <citation type="submission" date="2020-01" db="EMBL/GenBank/DDBJ databases">
        <title>Caldichromatium gen. nov., sp. nov., a thermophilic purple sulfur bacterium member of the family Chromatiaceae isolated from Nakabusa hot spring, Japan.</title>
        <authorList>
            <person name="Saini M.K."/>
            <person name="Hanada S."/>
            <person name="Tank M."/>
        </authorList>
    </citation>
    <scope>NUCLEOTIDE SEQUENCE [LARGE SCALE GENOMIC DNA]</scope>
    <source>
        <strain evidence="13">No.7</strain>
    </source>
</reference>
<evidence type="ECO:0000256" key="6">
    <source>
        <dbReference type="ARBA" id="ARBA00036823"/>
    </source>
</evidence>
<organism evidence="12 13">
    <name type="scientific">Caldichromatium japonicum</name>
    <dbReference type="NCBI Taxonomy" id="2699430"/>
    <lineage>
        <taxon>Bacteria</taxon>
        <taxon>Pseudomonadati</taxon>
        <taxon>Pseudomonadota</taxon>
        <taxon>Gammaproteobacteria</taxon>
        <taxon>Chromatiales</taxon>
        <taxon>Chromatiaceae</taxon>
        <taxon>Caldichromatium</taxon>
    </lineage>
</organism>
<evidence type="ECO:0000256" key="5">
    <source>
        <dbReference type="ARBA" id="ARBA00036735"/>
    </source>
</evidence>
<dbReference type="RefSeq" id="WP_166271909.1">
    <property type="nucleotide sequence ID" value="NZ_CP048029.1"/>
</dbReference>
<evidence type="ECO:0000256" key="10">
    <source>
        <dbReference type="ARBA" id="ARBA00041912"/>
    </source>
</evidence>
<dbReference type="GO" id="GO:0005615">
    <property type="term" value="C:extracellular space"/>
    <property type="evidence" value="ECO:0007669"/>
    <property type="project" value="UniProtKB-KW"/>
</dbReference>
<evidence type="ECO:0000313" key="13">
    <source>
        <dbReference type="Proteomes" id="UP000502699"/>
    </source>
</evidence>
<dbReference type="Pfam" id="PF01187">
    <property type="entry name" value="MIF"/>
    <property type="match status" value="1"/>
</dbReference>
<dbReference type="GO" id="GO:0005125">
    <property type="term" value="F:cytokine activity"/>
    <property type="evidence" value="ECO:0007669"/>
    <property type="project" value="UniProtKB-KW"/>
</dbReference>
<evidence type="ECO:0000256" key="3">
    <source>
        <dbReference type="ARBA" id="ARBA00022525"/>
    </source>
</evidence>
<dbReference type="PANTHER" id="PTHR11954:SF6">
    <property type="entry name" value="MACROPHAGE MIGRATION INHIBITORY FACTOR"/>
    <property type="match status" value="1"/>
</dbReference>
<name>A0A6G7VG51_9GAMM</name>
<dbReference type="EC" id="5.3.3.12" evidence="7"/>
<keyword evidence="2" id="KW-0202">Cytokine</keyword>
<comment type="catalytic activity">
    <reaction evidence="6">
        <text>L-dopachrome = 5,6-dihydroxyindole-2-carboxylate</text>
        <dbReference type="Rhea" id="RHEA:13041"/>
        <dbReference type="ChEBI" id="CHEBI:16875"/>
        <dbReference type="ChEBI" id="CHEBI:57509"/>
        <dbReference type="EC" id="5.3.3.12"/>
    </reaction>
</comment>
<sequence length="114" mass="12756">MPTLRLLTNVEIAAEDHPLVMAELSQRLAELLGKPESYVMLILEPGRNLLFAGTAAPAAYLELKSLGLAETQTSELSRRLCEWLEARLAIPANRVYIEFANPPRQMFGWNKGTF</sequence>
<evidence type="ECO:0000256" key="4">
    <source>
        <dbReference type="ARBA" id="ARBA00023235"/>
    </source>
</evidence>
<evidence type="ECO:0000256" key="9">
    <source>
        <dbReference type="ARBA" id="ARBA00041631"/>
    </source>
</evidence>
<evidence type="ECO:0000256" key="2">
    <source>
        <dbReference type="ARBA" id="ARBA00022514"/>
    </source>
</evidence>
<evidence type="ECO:0000256" key="11">
    <source>
        <dbReference type="ARBA" id="ARBA00042730"/>
    </source>
</evidence>
<dbReference type="InterPro" id="IPR014347">
    <property type="entry name" value="Tautomerase/MIF_sf"/>
</dbReference>
<protein>
    <recommendedName>
        <fullName evidence="11">L-dopachrome isomerase</fullName>
        <ecNumber evidence="8">5.3.2.1</ecNumber>
        <ecNumber evidence="7">5.3.3.12</ecNumber>
    </recommendedName>
    <alternativeName>
        <fullName evidence="9">L-dopachrome tautomerase</fullName>
    </alternativeName>
    <alternativeName>
        <fullName evidence="10">Phenylpyruvate tautomerase</fullName>
    </alternativeName>
</protein>
<dbReference type="Proteomes" id="UP000502699">
    <property type="component" value="Chromosome"/>
</dbReference>
<evidence type="ECO:0000256" key="8">
    <source>
        <dbReference type="ARBA" id="ARBA00039086"/>
    </source>
</evidence>
<comment type="catalytic activity">
    <reaction evidence="5">
        <text>3-phenylpyruvate = enol-phenylpyruvate</text>
        <dbReference type="Rhea" id="RHEA:17097"/>
        <dbReference type="ChEBI" id="CHEBI:16815"/>
        <dbReference type="ChEBI" id="CHEBI:18005"/>
        <dbReference type="EC" id="5.3.2.1"/>
    </reaction>
</comment>
<dbReference type="SUPFAM" id="SSF55331">
    <property type="entry name" value="Tautomerase/MIF"/>
    <property type="match status" value="1"/>
</dbReference>
<accession>A0A6G7VG51</accession>
<dbReference type="PANTHER" id="PTHR11954">
    <property type="entry name" value="D-DOPACHROME DECARBOXYLASE"/>
    <property type="match status" value="1"/>
</dbReference>
<dbReference type="GO" id="GO:0004167">
    <property type="term" value="F:dopachrome isomerase activity"/>
    <property type="evidence" value="ECO:0007669"/>
    <property type="project" value="UniProtKB-EC"/>
</dbReference>
<dbReference type="EC" id="5.3.2.1" evidence="8"/>